<keyword evidence="1" id="KW-0805">Transcription regulation</keyword>
<dbReference type="Proteomes" id="UP000326950">
    <property type="component" value="Unassembled WGS sequence"/>
</dbReference>
<organism evidence="7 8">
    <name type="scientific">Aspergillus tamarii</name>
    <dbReference type="NCBI Taxonomy" id="41984"/>
    <lineage>
        <taxon>Eukaryota</taxon>
        <taxon>Fungi</taxon>
        <taxon>Dikarya</taxon>
        <taxon>Ascomycota</taxon>
        <taxon>Pezizomycotina</taxon>
        <taxon>Eurotiomycetes</taxon>
        <taxon>Eurotiomycetidae</taxon>
        <taxon>Eurotiales</taxon>
        <taxon>Aspergillaceae</taxon>
        <taxon>Aspergillus</taxon>
        <taxon>Aspergillus subgen. Circumdati</taxon>
    </lineage>
</organism>
<dbReference type="OrthoDB" id="4356994at2759"/>
<dbReference type="Gene3D" id="4.10.240.10">
    <property type="entry name" value="Zn(2)-C6 fungal-type DNA-binding domain"/>
    <property type="match status" value="1"/>
</dbReference>
<dbReference type="GO" id="GO:0008270">
    <property type="term" value="F:zinc ion binding"/>
    <property type="evidence" value="ECO:0007669"/>
    <property type="project" value="InterPro"/>
</dbReference>
<feature type="region of interest" description="Disordered" evidence="5">
    <location>
        <begin position="138"/>
        <end position="160"/>
    </location>
</feature>
<dbReference type="PANTHER" id="PTHR47256:SF10">
    <property type="entry name" value="ZN(II)2CYS6 TRANSCRIPTION FACTOR (EUROFUNG)"/>
    <property type="match status" value="1"/>
</dbReference>
<dbReference type="SMART" id="SM00066">
    <property type="entry name" value="GAL4"/>
    <property type="match status" value="1"/>
</dbReference>
<dbReference type="PROSITE" id="PS50048">
    <property type="entry name" value="ZN2_CY6_FUNGAL_2"/>
    <property type="match status" value="1"/>
</dbReference>
<feature type="compositionally biased region" description="Basic and acidic residues" evidence="5">
    <location>
        <begin position="11"/>
        <end position="29"/>
    </location>
</feature>
<dbReference type="GO" id="GO:0000981">
    <property type="term" value="F:DNA-binding transcription factor activity, RNA polymerase II-specific"/>
    <property type="evidence" value="ECO:0007669"/>
    <property type="project" value="InterPro"/>
</dbReference>
<feature type="region of interest" description="Disordered" evidence="5">
    <location>
        <begin position="1"/>
        <end position="31"/>
    </location>
</feature>
<name>A0A5N6UQX9_ASPTM</name>
<evidence type="ECO:0000259" key="6">
    <source>
        <dbReference type="PROSITE" id="PS50048"/>
    </source>
</evidence>
<feature type="compositionally biased region" description="Polar residues" evidence="5">
    <location>
        <begin position="146"/>
        <end position="160"/>
    </location>
</feature>
<protein>
    <recommendedName>
        <fullName evidence="6">Zn(2)-C6 fungal-type domain-containing protein</fullName>
    </recommendedName>
</protein>
<dbReference type="InterPro" id="IPR053187">
    <property type="entry name" value="Notoamide_regulator"/>
</dbReference>
<dbReference type="InterPro" id="IPR036864">
    <property type="entry name" value="Zn2-C6_fun-type_DNA-bd_sf"/>
</dbReference>
<evidence type="ECO:0000256" key="2">
    <source>
        <dbReference type="ARBA" id="ARBA00023125"/>
    </source>
</evidence>
<evidence type="ECO:0000256" key="4">
    <source>
        <dbReference type="ARBA" id="ARBA00023242"/>
    </source>
</evidence>
<feature type="domain" description="Zn(2)-C6 fungal-type" evidence="6">
    <location>
        <begin position="37"/>
        <end position="66"/>
    </location>
</feature>
<dbReference type="InterPro" id="IPR001138">
    <property type="entry name" value="Zn2Cys6_DnaBD"/>
</dbReference>
<dbReference type="GO" id="GO:0003677">
    <property type="term" value="F:DNA binding"/>
    <property type="evidence" value="ECO:0007669"/>
    <property type="project" value="UniProtKB-KW"/>
</dbReference>
<evidence type="ECO:0000313" key="7">
    <source>
        <dbReference type="EMBL" id="KAE8160853.1"/>
    </source>
</evidence>
<accession>A0A5N6UQX9</accession>
<dbReference type="EMBL" id="ML738651">
    <property type="protein sequence ID" value="KAE8160853.1"/>
    <property type="molecule type" value="Genomic_DNA"/>
</dbReference>
<dbReference type="PANTHER" id="PTHR47256">
    <property type="entry name" value="ZN(II)2CYS6 TRANSCRIPTION FACTOR (EUROFUNG)-RELATED"/>
    <property type="match status" value="1"/>
</dbReference>
<keyword evidence="2" id="KW-0238">DNA-binding</keyword>
<evidence type="ECO:0000313" key="8">
    <source>
        <dbReference type="Proteomes" id="UP000326950"/>
    </source>
</evidence>
<dbReference type="Pfam" id="PF00172">
    <property type="entry name" value="Zn_clus"/>
    <property type="match status" value="1"/>
</dbReference>
<dbReference type="CDD" id="cd00067">
    <property type="entry name" value="GAL4"/>
    <property type="match status" value="1"/>
</dbReference>
<dbReference type="AlphaFoldDB" id="A0A5N6UQX9"/>
<evidence type="ECO:0000256" key="1">
    <source>
        <dbReference type="ARBA" id="ARBA00023015"/>
    </source>
</evidence>
<keyword evidence="8" id="KW-1185">Reference proteome</keyword>
<evidence type="ECO:0000256" key="5">
    <source>
        <dbReference type="SAM" id="MobiDB-lite"/>
    </source>
</evidence>
<gene>
    <name evidence="7" type="ORF">BDV40DRAFT_289809</name>
</gene>
<evidence type="ECO:0000256" key="3">
    <source>
        <dbReference type="ARBA" id="ARBA00023163"/>
    </source>
</evidence>
<sequence>MTGRYYQRPLAPKEELPPTPDDHSPAEQSKRKRASLACLECQRRRIKCGPGRPCEPCLLNRRECIYNECNDKRRKISAEATEQSLKFYRSALENLLRAIQIGSESDVNHIIDDIRKGAPLSEISRIAAECVNDITTTTTTTTTTTAPPDSANQDSVGNPG</sequence>
<proteinExistence type="predicted"/>
<keyword evidence="4" id="KW-0539">Nucleus</keyword>
<dbReference type="GO" id="GO:0009893">
    <property type="term" value="P:positive regulation of metabolic process"/>
    <property type="evidence" value="ECO:0007669"/>
    <property type="project" value="UniProtKB-ARBA"/>
</dbReference>
<dbReference type="SUPFAM" id="SSF57701">
    <property type="entry name" value="Zn2/Cys6 DNA-binding domain"/>
    <property type="match status" value="1"/>
</dbReference>
<keyword evidence="3" id="KW-0804">Transcription</keyword>
<reference evidence="7 8" key="1">
    <citation type="submission" date="2019-04" db="EMBL/GenBank/DDBJ databases">
        <title>Friends and foes A comparative genomics study of 23 Aspergillus species from section Flavi.</title>
        <authorList>
            <consortium name="DOE Joint Genome Institute"/>
            <person name="Kjaerbolling I."/>
            <person name="Vesth T."/>
            <person name="Frisvad J.C."/>
            <person name="Nybo J.L."/>
            <person name="Theobald S."/>
            <person name="Kildgaard S."/>
            <person name="Isbrandt T."/>
            <person name="Kuo A."/>
            <person name="Sato A."/>
            <person name="Lyhne E.K."/>
            <person name="Kogle M.E."/>
            <person name="Wiebenga A."/>
            <person name="Kun R.S."/>
            <person name="Lubbers R.J."/>
            <person name="Makela M.R."/>
            <person name="Barry K."/>
            <person name="Chovatia M."/>
            <person name="Clum A."/>
            <person name="Daum C."/>
            <person name="Haridas S."/>
            <person name="He G."/>
            <person name="LaButti K."/>
            <person name="Lipzen A."/>
            <person name="Mondo S."/>
            <person name="Riley R."/>
            <person name="Salamov A."/>
            <person name="Simmons B.A."/>
            <person name="Magnuson J.K."/>
            <person name="Henrissat B."/>
            <person name="Mortensen U.H."/>
            <person name="Larsen T.O."/>
            <person name="Devries R.P."/>
            <person name="Grigoriev I.V."/>
            <person name="Machida M."/>
            <person name="Baker S.E."/>
            <person name="Andersen M.R."/>
        </authorList>
    </citation>
    <scope>NUCLEOTIDE SEQUENCE [LARGE SCALE GENOMIC DNA]</scope>
    <source>
        <strain evidence="7 8">CBS 117626</strain>
    </source>
</reference>